<accession>A0A8S1GR62</accession>
<reference evidence="2" key="1">
    <citation type="submission" date="2020-10" db="EMBL/GenBank/DDBJ databases">
        <authorList>
            <person name="Kikuchi T."/>
        </authorList>
    </citation>
    <scope>NUCLEOTIDE SEQUENCE</scope>
    <source>
        <strain evidence="2">NKZ352</strain>
    </source>
</reference>
<organism evidence="2 3">
    <name type="scientific">Caenorhabditis auriculariae</name>
    <dbReference type="NCBI Taxonomy" id="2777116"/>
    <lineage>
        <taxon>Eukaryota</taxon>
        <taxon>Metazoa</taxon>
        <taxon>Ecdysozoa</taxon>
        <taxon>Nematoda</taxon>
        <taxon>Chromadorea</taxon>
        <taxon>Rhabditida</taxon>
        <taxon>Rhabditina</taxon>
        <taxon>Rhabditomorpha</taxon>
        <taxon>Rhabditoidea</taxon>
        <taxon>Rhabditidae</taxon>
        <taxon>Peloderinae</taxon>
        <taxon>Caenorhabditis</taxon>
    </lineage>
</organism>
<dbReference type="OrthoDB" id="5818689at2759"/>
<comment type="caution">
    <text evidence="2">The sequence shown here is derived from an EMBL/GenBank/DDBJ whole genome shotgun (WGS) entry which is preliminary data.</text>
</comment>
<sequence length="664" mass="73628">MRGIIIDQHRVTTTDQIAFPAIKMDLENSLNNITLDDNPWRQQDPPQQMGHDQQQFQVWGGGMQPNSVSQQPWGHLSPQQQMRNLWQPSNMGQGLNDAMGMSNPASSQGWGGPMPDHEYDQQKIWADPLESHYNQVHPHSRNMNGMIGDPSAAEWSNGGQGAQQIWGNSMNKEPGHYWKQQQQTWGGPPAAPMSGGWPPRQMGHPNGPPPQHGGGPRGGPMMQHQGGWQQNGMMRQNKPMSWGEQPRMQGMSQRGGRPQVGGGGGGRYPNPNMGSVDVSVPPPVDMPHIGQQMRMRPGPPPGGMGGNNPWEDRRLPPAPHAAFPIMGPDEPYANNGMKDSSQHVGSYQNQGHDDMNLWDMKEPPPHVASFPISGPDDLMWHDPNVDLKKWQRDTGVSNWGDPDKNNERPIRMWLVPDGEEEDLETALMKCPVPQKKSEDGTSRLPFPTPANRPIVVTGWGELPENDPNNPTKSEDVNKWSDVTTSSNDTPWYLPGQQSSNQFASNENTGNWVQGGTIPLTDPGSGNNTQAIAEMLKYAVEKGFLDMNIMGQPSLPPTVLNHMNLMLSKIPALESVEAELKQLVESVRPESEPATNSPQRWMNDVQKVEYNRLIIEVTTAKIEVTELSKKIQRALNEAGIVTVSHNDNQNNVATSSQDYHYSFLE</sequence>
<keyword evidence="3" id="KW-1185">Reference proteome</keyword>
<protein>
    <submittedName>
        <fullName evidence="2">Uncharacterized protein</fullName>
    </submittedName>
</protein>
<name>A0A8S1GR62_9PELO</name>
<evidence type="ECO:0000313" key="2">
    <source>
        <dbReference type="EMBL" id="CAD6185238.1"/>
    </source>
</evidence>
<dbReference type="AlphaFoldDB" id="A0A8S1GR62"/>
<evidence type="ECO:0000256" key="1">
    <source>
        <dbReference type="SAM" id="MobiDB-lite"/>
    </source>
</evidence>
<feature type="compositionally biased region" description="Gly residues" evidence="1">
    <location>
        <begin position="258"/>
        <end position="267"/>
    </location>
</feature>
<proteinExistence type="predicted"/>
<evidence type="ECO:0000313" key="3">
    <source>
        <dbReference type="Proteomes" id="UP000835052"/>
    </source>
</evidence>
<gene>
    <name evidence="2" type="ORF">CAUJ_LOCUS1157</name>
</gene>
<feature type="region of interest" description="Disordered" evidence="1">
    <location>
        <begin position="180"/>
        <end position="274"/>
    </location>
</feature>
<dbReference type="Proteomes" id="UP000835052">
    <property type="component" value="Unassembled WGS sequence"/>
</dbReference>
<dbReference type="EMBL" id="CAJGYM010000002">
    <property type="protein sequence ID" value="CAD6185238.1"/>
    <property type="molecule type" value="Genomic_DNA"/>
</dbReference>
<feature type="region of interest" description="Disordered" evidence="1">
    <location>
        <begin position="460"/>
        <end position="480"/>
    </location>
</feature>